<dbReference type="EMBL" id="BPLR01013024">
    <property type="protein sequence ID" value="GIY58163.1"/>
    <property type="molecule type" value="Genomic_DNA"/>
</dbReference>
<gene>
    <name evidence="2" type="ORF">CEXT_77261</name>
</gene>
<feature type="region of interest" description="Disordered" evidence="1">
    <location>
        <begin position="65"/>
        <end position="109"/>
    </location>
</feature>
<dbReference type="AlphaFoldDB" id="A0AAV4UK58"/>
<reference evidence="2 3" key="1">
    <citation type="submission" date="2021-06" db="EMBL/GenBank/DDBJ databases">
        <title>Caerostris extrusa draft genome.</title>
        <authorList>
            <person name="Kono N."/>
            <person name="Arakawa K."/>
        </authorList>
    </citation>
    <scope>NUCLEOTIDE SEQUENCE [LARGE SCALE GENOMIC DNA]</scope>
</reference>
<organism evidence="2 3">
    <name type="scientific">Caerostris extrusa</name>
    <name type="common">Bark spider</name>
    <name type="synonym">Caerostris bankana</name>
    <dbReference type="NCBI Taxonomy" id="172846"/>
    <lineage>
        <taxon>Eukaryota</taxon>
        <taxon>Metazoa</taxon>
        <taxon>Ecdysozoa</taxon>
        <taxon>Arthropoda</taxon>
        <taxon>Chelicerata</taxon>
        <taxon>Arachnida</taxon>
        <taxon>Araneae</taxon>
        <taxon>Araneomorphae</taxon>
        <taxon>Entelegynae</taxon>
        <taxon>Araneoidea</taxon>
        <taxon>Araneidae</taxon>
        <taxon>Caerostris</taxon>
    </lineage>
</organism>
<accession>A0AAV4UK58</accession>
<evidence type="ECO:0000256" key="1">
    <source>
        <dbReference type="SAM" id="MobiDB-lite"/>
    </source>
</evidence>
<protein>
    <submittedName>
        <fullName evidence="2">Uncharacterized protein</fullName>
    </submittedName>
</protein>
<proteinExistence type="predicted"/>
<comment type="caution">
    <text evidence="2">The sequence shown here is derived from an EMBL/GenBank/DDBJ whole genome shotgun (WGS) entry which is preliminary data.</text>
</comment>
<dbReference type="Proteomes" id="UP001054945">
    <property type="component" value="Unassembled WGS sequence"/>
</dbReference>
<feature type="compositionally biased region" description="Low complexity" evidence="1">
    <location>
        <begin position="83"/>
        <end position="95"/>
    </location>
</feature>
<sequence>MQLSGESILRFGEERPLEVENWISESKQQRANTKWMQSSLPRATTGADNWAVSATPAHRRSCATVPGRWGTGAADGPSNEHCSSSSKGPSPASQSLCTNAGNTAHVLSR</sequence>
<name>A0AAV4UK58_CAEEX</name>
<keyword evidence="3" id="KW-1185">Reference proteome</keyword>
<evidence type="ECO:0000313" key="3">
    <source>
        <dbReference type="Proteomes" id="UP001054945"/>
    </source>
</evidence>
<evidence type="ECO:0000313" key="2">
    <source>
        <dbReference type="EMBL" id="GIY58163.1"/>
    </source>
</evidence>